<evidence type="ECO:0000256" key="2">
    <source>
        <dbReference type="SAM" id="Phobius"/>
    </source>
</evidence>
<keyword evidence="2" id="KW-0812">Transmembrane</keyword>
<proteinExistence type="predicted"/>
<dbReference type="AlphaFoldDB" id="A0A238JKM8"/>
<evidence type="ECO:0000313" key="4">
    <source>
        <dbReference type="Proteomes" id="UP000203464"/>
    </source>
</evidence>
<organism evidence="3 4">
    <name type="scientific">Octadecabacter ascidiaceicola</name>
    <dbReference type="NCBI Taxonomy" id="1655543"/>
    <lineage>
        <taxon>Bacteria</taxon>
        <taxon>Pseudomonadati</taxon>
        <taxon>Pseudomonadota</taxon>
        <taxon>Alphaproteobacteria</taxon>
        <taxon>Rhodobacterales</taxon>
        <taxon>Roseobacteraceae</taxon>
        <taxon>Octadecabacter</taxon>
    </lineage>
</organism>
<gene>
    <name evidence="3" type="ORF">OCA8868_00003</name>
</gene>
<evidence type="ECO:0000313" key="3">
    <source>
        <dbReference type="EMBL" id="SMX30737.1"/>
    </source>
</evidence>
<dbReference type="InterPro" id="IPR011990">
    <property type="entry name" value="TPR-like_helical_dom_sf"/>
</dbReference>
<dbReference type="InterPro" id="IPR017560">
    <property type="entry name" value="Cyt_c_biogenesis_CcmI"/>
</dbReference>
<keyword evidence="2" id="KW-1133">Transmembrane helix</keyword>
<accession>A0A238JKM8</accession>
<dbReference type="GO" id="GO:0017004">
    <property type="term" value="P:cytochrome complex assembly"/>
    <property type="evidence" value="ECO:0007669"/>
    <property type="project" value="UniProtKB-KW"/>
</dbReference>
<dbReference type="Proteomes" id="UP000203464">
    <property type="component" value="Unassembled WGS sequence"/>
</dbReference>
<reference evidence="4" key="1">
    <citation type="submission" date="2017-05" db="EMBL/GenBank/DDBJ databases">
        <authorList>
            <person name="Rodrigo-Torres L."/>
            <person name="Arahal R. D."/>
            <person name="Lucena T."/>
        </authorList>
    </citation>
    <scope>NUCLEOTIDE SEQUENCE [LARGE SCALE GENOMIC DNA]</scope>
    <source>
        <strain evidence="4">CECT 8868</strain>
    </source>
</reference>
<feature type="transmembrane region" description="Helical" evidence="2">
    <location>
        <begin position="6"/>
        <end position="28"/>
    </location>
</feature>
<keyword evidence="1" id="KW-0201">Cytochrome c-type biogenesis</keyword>
<sequence>MNSEFIIFGLTCVVLAVLAVGAILVPLWRGPSDEAAEDTDIDIYRDQLLEVDRDLARGVLDEAEAERTRTEVSRRLLTADSNARAAATRAPQRVSHAVALALAAALIAGAGGLYWELGAAGYGDVPRATRIAIAEERRANRPSQLEKEAESPEFDSISLAEPETAEILQALRAAAFERAEEVQAWAYLAQVEASVGNMQRAARAQERTIALLGDAVTEADYVRLLDFLVIGTQGYVSPEAETITVRILQNNPESTPALYYAGLLYAQNDRPDRAFNFWRNVVENGEKDTMYWDFAAGQISDVAAQLGMDYALPEQRGPSNADLEAAEDMTPEERQQMIQGMVGQLADRLASEGGPPQDWARLISSLAVLGENDTALTVLNEAETIFGADIQAVQIVRRAAQEAGLIE</sequence>
<feature type="transmembrane region" description="Helical" evidence="2">
    <location>
        <begin position="94"/>
        <end position="115"/>
    </location>
</feature>
<dbReference type="SUPFAM" id="SSF48452">
    <property type="entry name" value="TPR-like"/>
    <property type="match status" value="1"/>
</dbReference>
<evidence type="ECO:0008006" key="5">
    <source>
        <dbReference type="Google" id="ProtNLM"/>
    </source>
</evidence>
<name>A0A238JKM8_9RHOB</name>
<dbReference type="NCBIfam" id="TIGR03142">
    <property type="entry name" value="cytochro_ccmI"/>
    <property type="match status" value="1"/>
</dbReference>
<keyword evidence="4" id="KW-1185">Reference proteome</keyword>
<dbReference type="Gene3D" id="1.25.40.10">
    <property type="entry name" value="Tetratricopeptide repeat domain"/>
    <property type="match status" value="1"/>
</dbReference>
<protein>
    <recommendedName>
        <fullName evidence="5">Cytochrome c-type biogenesis protein CcmH</fullName>
    </recommendedName>
</protein>
<dbReference type="RefSeq" id="WP_245847951.1">
    <property type="nucleotide sequence ID" value="NZ_FXYD01000001.1"/>
</dbReference>
<evidence type="ECO:0000256" key="1">
    <source>
        <dbReference type="ARBA" id="ARBA00022748"/>
    </source>
</evidence>
<dbReference type="EMBL" id="FXYD01000001">
    <property type="protein sequence ID" value="SMX30737.1"/>
    <property type="molecule type" value="Genomic_DNA"/>
</dbReference>
<keyword evidence="2" id="KW-0472">Membrane</keyword>